<gene>
    <name evidence="1" type="ORF">ACFO0C_34595</name>
</gene>
<dbReference type="Proteomes" id="UP001595867">
    <property type="component" value="Unassembled WGS sequence"/>
</dbReference>
<evidence type="ECO:0000313" key="2">
    <source>
        <dbReference type="Proteomes" id="UP001595867"/>
    </source>
</evidence>
<reference evidence="2" key="1">
    <citation type="journal article" date="2019" name="Int. J. Syst. Evol. Microbiol.">
        <title>The Global Catalogue of Microorganisms (GCM) 10K type strain sequencing project: providing services to taxonomists for standard genome sequencing and annotation.</title>
        <authorList>
            <consortium name="The Broad Institute Genomics Platform"/>
            <consortium name="The Broad Institute Genome Sequencing Center for Infectious Disease"/>
            <person name="Wu L."/>
            <person name="Ma J."/>
        </authorList>
    </citation>
    <scope>NUCLEOTIDE SEQUENCE [LARGE SCALE GENOMIC DNA]</scope>
    <source>
        <strain evidence="2">TBRC 5832</strain>
    </source>
</reference>
<dbReference type="EMBL" id="JBHSBL010000024">
    <property type="protein sequence ID" value="MFC4070086.1"/>
    <property type="molecule type" value="Genomic_DNA"/>
</dbReference>
<proteinExistence type="predicted"/>
<dbReference type="RefSeq" id="WP_378070976.1">
    <property type="nucleotide sequence ID" value="NZ_JBHSBL010000024.1"/>
</dbReference>
<evidence type="ECO:0000313" key="1">
    <source>
        <dbReference type="EMBL" id="MFC4070086.1"/>
    </source>
</evidence>
<sequence>MTTILSAARAEALFTTGLATGSSPAFEVVDEAIRAAVRAHGGTRACAADVAAEFGDHPELALPRMRWALDTVALLYPPRRRHWALVA</sequence>
<name>A0ABV8J1Q4_9ACTN</name>
<protein>
    <submittedName>
        <fullName evidence="1">Uncharacterized protein</fullName>
    </submittedName>
</protein>
<accession>A0ABV8J1Q4</accession>
<keyword evidence="2" id="KW-1185">Reference proteome</keyword>
<organism evidence="1 2">
    <name type="scientific">Actinoplanes subglobosus</name>
    <dbReference type="NCBI Taxonomy" id="1547892"/>
    <lineage>
        <taxon>Bacteria</taxon>
        <taxon>Bacillati</taxon>
        <taxon>Actinomycetota</taxon>
        <taxon>Actinomycetes</taxon>
        <taxon>Micromonosporales</taxon>
        <taxon>Micromonosporaceae</taxon>
        <taxon>Actinoplanes</taxon>
    </lineage>
</organism>
<comment type="caution">
    <text evidence="1">The sequence shown here is derived from an EMBL/GenBank/DDBJ whole genome shotgun (WGS) entry which is preliminary data.</text>
</comment>